<dbReference type="GO" id="GO:0008932">
    <property type="term" value="F:lytic endotransglycosylase activity"/>
    <property type="evidence" value="ECO:0007669"/>
    <property type="project" value="UniProtKB-UniRule"/>
</dbReference>
<dbReference type="EC" id="4.2.2.29" evidence="7"/>
<dbReference type="EMBL" id="LR778301">
    <property type="protein sequence ID" value="CAB1368900.1"/>
    <property type="molecule type" value="Genomic_DNA"/>
</dbReference>
<gene>
    <name evidence="8" type="primary">yceG</name>
    <name evidence="7" type="synonym">mltG</name>
    <name evidence="8" type="ORF">DENOEST_1735</name>
</gene>
<dbReference type="PANTHER" id="PTHR30518:SF2">
    <property type="entry name" value="ENDOLYTIC MUREIN TRANSGLYCOSYLASE"/>
    <property type="match status" value="1"/>
</dbReference>
<dbReference type="Pfam" id="PF02618">
    <property type="entry name" value="YceG"/>
    <property type="match status" value="1"/>
</dbReference>
<reference evidence="8 9" key="1">
    <citation type="submission" date="2020-03" db="EMBL/GenBank/DDBJ databases">
        <authorList>
            <consortium name="Genoscope - CEA"/>
            <person name="William W."/>
        </authorList>
    </citation>
    <scope>NUCLEOTIDE SEQUENCE [LARGE SCALE GENOMIC DNA]</scope>
    <source>
        <strain evidence="9">DSM 16959</strain>
    </source>
</reference>
<comment type="catalytic activity">
    <reaction evidence="7">
        <text>a peptidoglycan chain = a peptidoglycan chain with N-acetyl-1,6-anhydromuramyl-[peptide] at the reducing end + a peptidoglycan chain with N-acetylglucosamine at the non-reducing end.</text>
        <dbReference type="EC" id="4.2.2.29"/>
    </reaction>
</comment>
<keyword evidence="4 7" id="KW-0472">Membrane</keyword>
<keyword evidence="2 7" id="KW-0812">Transmembrane</keyword>
<evidence type="ECO:0000256" key="2">
    <source>
        <dbReference type="ARBA" id="ARBA00022692"/>
    </source>
</evidence>
<dbReference type="AlphaFoldDB" id="A0A6S6Y8S4"/>
<evidence type="ECO:0000256" key="5">
    <source>
        <dbReference type="ARBA" id="ARBA00023239"/>
    </source>
</evidence>
<feature type="site" description="Important for catalytic activity" evidence="7">
    <location>
        <position position="214"/>
    </location>
</feature>
<dbReference type="OrthoDB" id="9814591at2"/>
<dbReference type="NCBIfam" id="TIGR00247">
    <property type="entry name" value="endolytic transglycosylase MltG"/>
    <property type="match status" value="1"/>
</dbReference>
<comment type="similarity">
    <text evidence="7">Belongs to the transglycosylase MltG family.</text>
</comment>
<dbReference type="Gene3D" id="3.30.160.60">
    <property type="entry name" value="Classic Zinc Finger"/>
    <property type="match status" value="1"/>
</dbReference>
<evidence type="ECO:0000256" key="3">
    <source>
        <dbReference type="ARBA" id="ARBA00022989"/>
    </source>
</evidence>
<name>A0A6S6Y8S4_9PROT</name>
<sequence length="334" mass="36922">MRLLKHLFLLLVLTSLAGVSAVGWFASQPLELKSSPLEFTLSSGMGLAAASRVMAEAGAGFPPWQFSLLGRLMGKATEIKAGSYLLEQGVTPFQLLDKLTRGDVTQAEVRLLEGKTFRQWRQALDAHPDLRHDTSGLTEAEVLTRLDATEPHPEGLFFPDTYLVAKQSSDLDLLRRAYRAMQRHLQKEWQRRPAGTPYRSPYEALIMASIVEKETGQASDRPLIAGVFINRLRVGMALQTDPTVIYGLGEAFDGNLRKRDLLADTPYNTYTRPGLPPTPIAMPGLESLRAALNPANGDHFYFVARGDGSSEFSRTLDEHNRAVARYQKRKGAAG</sequence>
<organism evidence="8 9">
    <name type="scientific">Denitratisoma oestradiolicum</name>
    <dbReference type="NCBI Taxonomy" id="311182"/>
    <lineage>
        <taxon>Bacteria</taxon>
        <taxon>Pseudomonadati</taxon>
        <taxon>Pseudomonadota</taxon>
        <taxon>Betaproteobacteria</taxon>
        <taxon>Nitrosomonadales</taxon>
        <taxon>Sterolibacteriaceae</taxon>
        <taxon>Denitratisoma</taxon>
    </lineage>
</organism>
<evidence type="ECO:0000256" key="4">
    <source>
        <dbReference type="ARBA" id="ARBA00023136"/>
    </source>
</evidence>
<keyword evidence="3 7" id="KW-1133">Transmembrane helix</keyword>
<dbReference type="PANTHER" id="PTHR30518">
    <property type="entry name" value="ENDOLYTIC MUREIN TRANSGLYCOSYLASE"/>
    <property type="match status" value="1"/>
</dbReference>
<dbReference type="HAMAP" id="MF_02065">
    <property type="entry name" value="MltG"/>
    <property type="match status" value="1"/>
</dbReference>
<keyword evidence="6 7" id="KW-0961">Cell wall biogenesis/degradation</keyword>
<dbReference type="KEGG" id="doe:DENOEST_1735"/>
<dbReference type="InterPro" id="IPR003770">
    <property type="entry name" value="MLTG-like"/>
</dbReference>
<keyword evidence="5 7" id="KW-0456">Lyase</keyword>
<evidence type="ECO:0000256" key="6">
    <source>
        <dbReference type="ARBA" id="ARBA00023316"/>
    </source>
</evidence>
<protein>
    <recommendedName>
        <fullName evidence="7">Endolytic murein transglycosylase</fullName>
        <ecNumber evidence="7">4.2.2.29</ecNumber>
    </recommendedName>
    <alternativeName>
        <fullName evidence="7">Peptidoglycan lytic transglycosylase</fullName>
    </alternativeName>
    <alternativeName>
        <fullName evidence="7">Peptidoglycan polymerization terminase</fullName>
    </alternativeName>
</protein>
<dbReference type="GO" id="GO:0009252">
    <property type="term" value="P:peptidoglycan biosynthetic process"/>
    <property type="evidence" value="ECO:0007669"/>
    <property type="project" value="UniProtKB-UniRule"/>
</dbReference>
<dbReference type="GO" id="GO:0071555">
    <property type="term" value="P:cell wall organization"/>
    <property type="evidence" value="ECO:0007669"/>
    <property type="project" value="UniProtKB-KW"/>
</dbReference>
<keyword evidence="7" id="KW-0997">Cell inner membrane</keyword>
<comment type="function">
    <text evidence="7">Functions as a peptidoglycan terminase that cleaves nascent peptidoglycan strands endolytically to terminate their elongation.</text>
</comment>
<evidence type="ECO:0000313" key="9">
    <source>
        <dbReference type="Proteomes" id="UP000515733"/>
    </source>
</evidence>
<evidence type="ECO:0000313" key="8">
    <source>
        <dbReference type="EMBL" id="CAB1368900.1"/>
    </source>
</evidence>
<proteinExistence type="inferred from homology"/>
<evidence type="ECO:0000256" key="7">
    <source>
        <dbReference type="HAMAP-Rule" id="MF_02065"/>
    </source>
</evidence>
<dbReference type="GO" id="GO:0005886">
    <property type="term" value="C:plasma membrane"/>
    <property type="evidence" value="ECO:0007669"/>
    <property type="project" value="UniProtKB-UniRule"/>
</dbReference>
<dbReference type="RefSeq" id="WP_145768932.1">
    <property type="nucleotide sequence ID" value="NZ_LR778301.1"/>
</dbReference>
<dbReference type="CDD" id="cd08010">
    <property type="entry name" value="MltG_like"/>
    <property type="match status" value="1"/>
</dbReference>
<accession>A0A6S6Y8S4</accession>
<dbReference type="Gene3D" id="3.30.1490.480">
    <property type="entry name" value="Endolytic murein transglycosylase"/>
    <property type="match status" value="1"/>
</dbReference>
<keyword evidence="9" id="KW-1185">Reference proteome</keyword>
<evidence type="ECO:0000256" key="1">
    <source>
        <dbReference type="ARBA" id="ARBA00022475"/>
    </source>
</evidence>
<keyword evidence="1 7" id="KW-1003">Cell membrane</keyword>
<dbReference type="Proteomes" id="UP000515733">
    <property type="component" value="Chromosome"/>
</dbReference>